<evidence type="ECO:0000313" key="9">
    <source>
        <dbReference type="EMBL" id="KAF4628590.1"/>
    </source>
</evidence>
<comment type="caution">
    <text evidence="9">The sequence shown here is derived from an EMBL/GenBank/DDBJ whole genome shotgun (WGS) entry which is preliminary data.</text>
</comment>
<comment type="similarity">
    <text evidence="5">Belongs to the SAT4 family.</text>
</comment>
<feature type="transmembrane region" description="Helical" evidence="7">
    <location>
        <begin position="175"/>
        <end position="195"/>
    </location>
</feature>
<proteinExistence type="inferred from homology"/>
<evidence type="ECO:0000259" key="8">
    <source>
        <dbReference type="Pfam" id="PF20684"/>
    </source>
</evidence>
<feature type="domain" description="Rhodopsin" evidence="8">
    <location>
        <begin position="29"/>
        <end position="273"/>
    </location>
</feature>
<feature type="transmembrane region" description="Helical" evidence="7">
    <location>
        <begin position="91"/>
        <end position="115"/>
    </location>
</feature>
<evidence type="ECO:0000256" key="4">
    <source>
        <dbReference type="ARBA" id="ARBA00023136"/>
    </source>
</evidence>
<evidence type="ECO:0000256" key="1">
    <source>
        <dbReference type="ARBA" id="ARBA00004141"/>
    </source>
</evidence>
<keyword evidence="4 7" id="KW-0472">Membrane</keyword>
<feature type="transmembrane region" description="Helical" evidence="7">
    <location>
        <begin position="48"/>
        <end position="71"/>
    </location>
</feature>
<keyword evidence="3 7" id="KW-1133">Transmembrane helix</keyword>
<dbReference type="EMBL" id="JAAMPI010000789">
    <property type="protein sequence ID" value="KAF4628590.1"/>
    <property type="molecule type" value="Genomic_DNA"/>
</dbReference>
<dbReference type="InterPro" id="IPR052337">
    <property type="entry name" value="SAT4-like"/>
</dbReference>
<sequence>MADQNISSGGLIAVDVVLTALAMLAVGVRLRIRLSKGVGLGIDDILSVISLILFIVLVFIPTIIGAVDAGLGNHVPITPMGPMPPSYVFEAVQFVFIAFQVFPLCFIKLSILFLYRRIFQGKIFDAVTKILIGFVIVWTITFFLAFLLQCVPVTIAEIPGTNNHCINLTPVTEAFGVSGTITDFMILLIPMPNVWKLRMTVRDKLAVSFIFGLGFIVVIASIIRCTVLFSLGAKISAGDFDYTHYDGVNLIWEITEACVGIICACLPVMGRYMQVLGVVFRMDTLRSLIRRYRTSGPSRESSGRNGPFGEVEEELGAAGVRLERLESTEDEDVTRRALTTTMKDENEKSLKPK</sequence>
<dbReference type="AlphaFoldDB" id="A0A8H4W1S1"/>
<evidence type="ECO:0000256" key="2">
    <source>
        <dbReference type="ARBA" id="ARBA00022692"/>
    </source>
</evidence>
<dbReference type="Proteomes" id="UP000566819">
    <property type="component" value="Unassembled WGS sequence"/>
</dbReference>
<dbReference type="Pfam" id="PF20684">
    <property type="entry name" value="Fung_rhodopsin"/>
    <property type="match status" value="1"/>
</dbReference>
<feature type="transmembrane region" description="Helical" evidence="7">
    <location>
        <begin position="250"/>
        <end position="272"/>
    </location>
</feature>
<accession>A0A8H4W1S1</accession>
<gene>
    <name evidence="9" type="ORF">G7Y89_g9560</name>
</gene>
<dbReference type="PANTHER" id="PTHR33048:SF134">
    <property type="entry name" value="INTEGRAL MEMBRANE PROTEIN"/>
    <property type="match status" value="1"/>
</dbReference>
<evidence type="ECO:0000256" key="7">
    <source>
        <dbReference type="SAM" id="Phobius"/>
    </source>
</evidence>
<protein>
    <recommendedName>
        <fullName evidence="8">Rhodopsin domain-containing protein</fullName>
    </recommendedName>
</protein>
<dbReference type="GO" id="GO:0016020">
    <property type="term" value="C:membrane"/>
    <property type="evidence" value="ECO:0007669"/>
    <property type="project" value="UniProtKB-SubCell"/>
</dbReference>
<evidence type="ECO:0000256" key="3">
    <source>
        <dbReference type="ARBA" id="ARBA00022989"/>
    </source>
</evidence>
<evidence type="ECO:0000313" key="10">
    <source>
        <dbReference type="Proteomes" id="UP000566819"/>
    </source>
</evidence>
<comment type="subcellular location">
    <subcellularLocation>
        <location evidence="1">Membrane</location>
        <topology evidence="1">Multi-pass membrane protein</topology>
    </subcellularLocation>
</comment>
<feature type="compositionally biased region" description="Basic and acidic residues" evidence="6">
    <location>
        <begin position="342"/>
        <end position="353"/>
    </location>
</feature>
<keyword evidence="2 7" id="KW-0812">Transmembrane</keyword>
<feature type="transmembrane region" description="Helical" evidence="7">
    <location>
        <begin position="207"/>
        <end position="230"/>
    </location>
</feature>
<feature type="region of interest" description="Disordered" evidence="6">
    <location>
        <begin position="327"/>
        <end position="353"/>
    </location>
</feature>
<name>A0A8H4W1S1_9HELO</name>
<evidence type="ECO:0000256" key="6">
    <source>
        <dbReference type="SAM" id="MobiDB-lite"/>
    </source>
</evidence>
<reference evidence="9 10" key="1">
    <citation type="submission" date="2020-03" db="EMBL/GenBank/DDBJ databases">
        <title>Draft Genome Sequence of Cudoniella acicularis.</title>
        <authorList>
            <person name="Buettner E."/>
            <person name="Kellner H."/>
        </authorList>
    </citation>
    <scope>NUCLEOTIDE SEQUENCE [LARGE SCALE GENOMIC DNA]</scope>
    <source>
        <strain evidence="9 10">DSM 108380</strain>
    </source>
</reference>
<dbReference type="InterPro" id="IPR049326">
    <property type="entry name" value="Rhodopsin_dom_fungi"/>
</dbReference>
<dbReference type="PANTHER" id="PTHR33048">
    <property type="entry name" value="PTH11-LIKE INTEGRAL MEMBRANE PROTEIN (AFU_ORTHOLOGUE AFUA_5G11245)"/>
    <property type="match status" value="1"/>
</dbReference>
<dbReference type="OrthoDB" id="10017208at2759"/>
<organism evidence="9 10">
    <name type="scientific">Cudoniella acicularis</name>
    <dbReference type="NCBI Taxonomy" id="354080"/>
    <lineage>
        <taxon>Eukaryota</taxon>
        <taxon>Fungi</taxon>
        <taxon>Dikarya</taxon>
        <taxon>Ascomycota</taxon>
        <taxon>Pezizomycotina</taxon>
        <taxon>Leotiomycetes</taxon>
        <taxon>Helotiales</taxon>
        <taxon>Tricladiaceae</taxon>
        <taxon>Cudoniella</taxon>
    </lineage>
</organism>
<evidence type="ECO:0000256" key="5">
    <source>
        <dbReference type="ARBA" id="ARBA00038359"/>
    </source>
</evidence>
<feature type="transmembrane region" description="Helical" evidence="7">
    <location>
        <begin position="127"/>
        <end position="155"/>
    </location>
</feature>
<feature type="transmembrane region" description="Helical" evidence="7">
    <location>
        <begin position="6"/>
        <end position="28"/>
    </location>
</feature>
<keyword evidence="10" id="KW-1185">Reference proteome</keyword>